<evidence type="ECO:0000256" key="2">
    <source>
        <dbReference type="SAM" id="MobiDB-lite"/>
    </source>
</evidence>
<gene>
    <name evidence="4" type="ORF">P154DRAFT_606350</name>
</gene>
<keyword evidence="3" id="KW-0812">Transmembrane</keyword>
<dbReference type="AlphaFoldDB" id="A0A6A5WW37"/>
<accession>A0A6A5WW37</accession>
<feature type="region of interest" description="Disordered" evidence="2">
    <location>
        <begin position="49"/>
        <end position="71"/>
    </location>
</feature>
<organism evidence="4 5">
    <name type="scientific">Amniculicola lignicola CBS 123094</name>
    <dbReference type="NCBI Taxonomy" id="1392246"/>
    <lineage>
        <taxon>Eukaryota</taxon>
        <taxon>Fungi</taxon>
        <taxon>Dikarya</taxon>
        <taxon>Ascomycota</taxon>
        <taxon>Pezizomycotina</taxon>
        <taxon>Dothideomycetes</taxon>
        <taxon>Pleosporomycetidae</taxon>
        <taxon>Pleosporales</taxon>
        <taxon>Amniculicolaceae</taxon>
        <taxon>Amniculicola</taxon>
    </lineage>
</organism>
<name>A0A6A5WW37_9PLEO</name>
<evidence type="ECO:0000313" key="4">
    <source>
        <dbReference type="EMBL" id="KAF2006023.1"/>
    </source>
</evidence>
<comment type="similarity">
    <text evidence="1">Belongs to the fungal fucose-specific lectin family.</text>
</comment>
<keyword evidence="3" id="KW-1133">Transmembrane helix</keyword>
<feature type="compositionally biased region" description="Polar residues" evidence="2">
    <location>
        <begin position="62"/>
        <end position="71"/>
    </location>
</feature>
<dbReference type="InterPro" id="IPR012475">
    <property type="entry name" value="Fungal_lectin"/>
</dbReference>
<dbReference type="OrthoDB" id="407298at2759"/>
<dbReference type="Gene3D" id="2.120.10.70">
    <property type="entry name" value="Fucose-specific lectin"/>
    <property type="match status" value="1"/>
</dbReference>
<proteinExistence type="inferred from homology"/>
<dbReference type="Proteomes" id="UP000799779">
    <property type="component" value="Unassembled WGS sequence"/>
</dbReference>
<dbReference type="EMBL" id="ML977561">
    <property type="protein sequence ID" value="KAF2006023.1"/>
    <property type="molecule type" value="Genomic_DNA"/>
</dbReference>
<sequence>MICTEVCKQFFFANMSLREEISFTVPVPDGQARTPHPYPIIYQETQRRSHLSPEAYHETQPEVATSSTGNFPRQFPLELAAPTHLSDDDRELYHDNREAESQPTHQGSIDEGKSLERTETRHGRCACGLPLWAITFMVLVVSAAAIGGFVGLGVKLYNLNGVPRASVSQSPVIGEPSGTTPITTDALKTISGGESILSNTPFTASTSTASIVLTTTKSLNESASSPTSTSTPSLKFAREQFKFQSIAASNSGPVPHLHVAYLQNGKLKLNVRGNTGWKPLGDLSPPIPLKKGTPITVISFRAANIDQTKIRIYYFSTANRLVEFCGSCSGDGTVCRFTSASALLKSGIHPSSGLAAVYWSKDGHNLRVFYQDDHGMLQYMEYGSSTWYAGTDPPEGKVMAGSAMTATVVERKRGTFFIRLCYRGDDKALVEIQSDTNTVGWTEPVLVPITNDATFPQDAALASSAYLTNTSSIMKPVLNMYLVDAKKRPMEITSEDDSFENPPPCRRPDVWVAGDDIGGAIAGIGWLKDDGVEERRFYYALGGSLQEIVRERDEWVKGEILKS</sequence>
<dbReference type="SUPFAM" id="SSF89372">
    <property type="entry name" value="Fucose-specific lectin"/>
    <property type="match status" value="1"/>
</dbReference>
<keyword evidence="3" id="KW-0472">Membrane</keyword>
<evidence type="ECO:0000256" key="3">
    <source>
        <dbReference type="SAM" id="Phobius"/>
    </source>
</evidence>
<protein>
    <submittedName>
        <fullName evidence="4">Uncharacterized protein</fullName>
    </submittedName>
</protein>
<dbReference type="Pfam" id="PF07938">
    <property type="entry name" value="Fungal_lectin"/>
    <property type="match status" value="1"/>
</dbReference>
<reference evidence="4" key="1">
    <citation type="journal article" date="2020" name="Stud. Mycol.">
        <title>101 Dothideomycetes genomes: a test case for predicting lifestyles and emergence of pathogens.</title>
        <authorList>
            <person name="Haridas S."/>
            <person name="Albert R."/>
            <person name="Binder M."/>
            <person name="Bloem J."/>
            <person name="Labutti K."/>
            <person name="Salamov A."/>
            <person name="Andreopoulos B."/>
            <person name="Baker S."/>
            <person name="Barry K."/>
            <person name="Bills G."/>
            <person name="Bluhm B."/>
            <person name="Cannon C."/>
            <person name="Castanera R."/>
            <person name="Culley D."/>
            <person name="Daum C."/>
            <person name="Ezra D."/>
            <person name="Gonzalez J."/>
            <person name="Henrissat B."/>
            <person name="Kuo A."/>
            <person name="Liang C."/>
            <person name="Lipzen A."/>
            <person name="Lutzoni F."/>
            <person name="Magnuson J."/>
            <person name="Mondo S."/>
            <person name="Nolan M."/>
            <person name="Ohm R."/>
            <person name="Pangilinan J."/>
            <person name="Park H.-J."/>
            <person name="Ramirez L."/>
            <person name="Alfaro M."/>
            <person name="Sun H."/>
            <person name="Tritt A."/>
            <person name="Yoshinaga Y."/>
            <person name="Zwiers L.-H."/>
            <person name="Turgeon B."/>
            <person name="Goodwin S."/>
            <person name="Spatafora J."/>
            <person name="Crous P."/>
            <person name="Grigoriev I."/>
        </authorList>
    </citation>
    <scope>NUCLEOTIDE SEQUENCE</scope>
    <source>
        <strain evidence="4">CBS 123094</strain>
    </source>
</reference>
<feature type="transmembrane region" description="Helical" evidence="3">
    <location>
        <begin position="131"/>
        <end position="154"/>
    </location>
</feature>
<evidence type="ECO:0000256" key="1">
    <source>
        <dbReference type="ARBA" id="ARBA00009042"/>
    </source>
</evidence>
<evidence type="ECO:0000313" key="5">
    <source>
        <dbReference type="Proteomes" id="UP000799779"/>
    </source>
</evidence>
<keyword evidence="5" id="KW-1185">Reference proteome</keyword>